<gene>
    <name evidence="7" type="ORF">OI18_14830</name>
</gene>
<comment type="subcellular location">
    <subcellularLocation>
        <location evidence="1">Cell membrane</location>
        <topology evidence="1">Multi-pass membrane protein</topology>
    </subcellularLocation>
</comment>
<protein>
    <submittedName>
        <fullName evidence="7">Uncharacterized protein</fullName>
    </submittedName>
</protein>
<evidence type="ECO:0000256" key="2">
    <source>
        <dbReference type="ARBA" id="ARBA00022475"/>
    </source>
</evidence>
<keyword evidence="8" id="KW-1185">Reference proteome</keyword>
<evidence type="ECO:0000256" key="3">
    <source>
        <dbReference type="ARBA" id="ARBA00022692"/>
    </source>
</evidence>
<evidence type="ECO:0000313" key="7">
    <source>
        <dbReference type="EMBL" id="KIC93861.1"/>
    </source>
</evidence>
<evidence type="ECO:0000256" key="6">
    <source>
        <dbReference type="SAM" id="Phobius"/>
    </source>
</evidence>
<feature type="transmembrane region" description="Helical" evidence="6">
    <location>
        <begin position="346"/>
        <end position="365"/>
    </location>
</feature>
<keyword evidence="2" id="KW-1003">Cell membrane</keyword>
<evidence type="ECO:0000313" key="8">
    <source>
        <dbReference type="Proteomes" id="UP000031408"/>
    </source>
</evidence>
<feature type="transmembrane region" description="Helical" evidence="6">
    <location>
        <begin position="400"/>
        <end position="417"/>
    </location>
</feature>
<evidence type="ECO:0000256" key="5">
    <source>
        <dbReference type="ARBA" id="ARBA00023136"/>
    </source>
</evidence>
<feature type="transmembrane region" description="Helical" evidence="6">
    <location>
        <begin position="77"/>
        <end position="97"/>
    </location>
</feature>
<evidence type="ECO:0000256" key="4">
    <source>
        <dbReference type="ARBA" id="ARBA00022989"/>
    </source>
</evidence>
<keyword evidence="3 6" id="KW-0812">Transmembrane</keyword>
<proteinExistence type="predicted"/>
<comment type="caution">
    <text evidence="7">The sequence shown here is derived from an EMBL/GenBank/DDBJ whole genome shotgun (WGS) entry which is preliminary data.</text>
</comment>
<feature type="transmembrane region" description="Helical" evidence="6">
    <location>
        <begin position="34"/>
        <end position="56"/>
    </location>
</feature>
<dbReference type="Pfam" id="PF01943">
    <property type="entry name" value="Polysacc_synt"/>
    <property type="match status" value="1"/>
</dbReference>
<dbReference type="Proteomes" id="UP000031408">
    <property type="component" value="Unassembled WGS sequence"/>
</dbReference>
<feature type="transmembrane region" description="Helical" evidence="6">
    <location>
        <begin position="371"/>
        <end position="388"/>
    </location>
</feature>
<dbReference type="InterPro" id="IPR050833">
    <property type="entry name" value="Poly_Biosynth_Transport"/>
</dbReference>
<feature type="transmembrane region" description="Helical" evidence="6">
    <location>
        <begin position="5"/>
        <end position="22"/>
    </location>
</feature>
<sequence length="470" mass="53674">MLLQYTNTALNILFPLILFPYMTRTLGPQGYGVIGYYESLMLVVNVWAAFGVNYFGLRLLSKSAVGDANHANTVLHLLFINGFMAFTGTVCYLLYIISKPVQIGSPGITLLYAYIMLVYMFHADWYFQSQEKFRFLLNRTFVLRLFVLVSAIIFVRKPEHLIYYIMVSAVNYTLIAASTWWNLRSLLPYWKWDIELFKKLIRSLWPFALLGVLSSFYFSLDTIILARTGKVADLGHYTVAAKIVRLGLNVFIGASIVFFVKLFRSAVDRKLQEDSMLMTMHLSIPIGALLFAFANPVIRFVSGVHYLPATDILRIFSLLWVVVPLHDFFTIQVLMVHHREKLLVRLYAIASLVSLFLNIILIPLWFTQGAAIAMLVTEVVVLVVAVIYSRDYFRLNSSMVIDFLSCLTAFPIAWLGFSLAENISQNALVQLTVGLTVSCLAYAIVQVLIFSNDFWSRMWQALRAKWLRTV</sequence>
<dbReference type="PANTHER" id="PTHR30250">
    <property type="entry name" value="PST FAMILY PREDICTED COLANIC ACID TRANSPORTER"/>
    <property type="match status" value="1"/>
</dbReference>
<name>A0A0C1L2P1_9BACT</name>
<feature type="transmembrane region" description="Helical" evidence="6">
    <location>
        <begin position="429"/>
        <end position="450"/>
    </location>
</feature>
<dbReference type="InterPro" id="IPR002797">
    <property type="entry name" value="Polysacc_synth"/>
</dbReference>
<dbReference type="EMBL" id="JSVC01000016">
    <property type="protein sequence ID" value="KIC93861.1"/>
    <property type="molecule type" value="Genomic_DNA"/>
</dbReference>
<feature type="transmembrane region" description="Helical" evidence="6">
    <location>
        <begin position="246"/>
        <end position="263"/>
    </location>
</feature>
<feature type="transmembrane region" description="Helical" evidence="6">
    <location>
        <begin position="275"/>
        <end position="294"/>
    </location>
</feature>
<keyword evidence="4 6" id="KW-1133">Transmembrane helix</keyword>
<accession>A0A0C1L2P1</accession>
<feature type="transmembrane region" description="Helical" evidence="6">
    <location>
        <begin position="204"/>
        <end position="226"/>
    </location>
</feature>
<feature type="transmembrane region" description="Helical" evidence="6">
    <location>
        <begin position="103"/>
        <end position="123"/>
    </location>
</feature>
<dbReference type="PANTHER" id="PTHR30250:SF11">
    <property type="entry name" value="O-ANTIGEN TRANSPORTER-RELATED"/>
    <property type="match status" value="1"/>
</dbReference>
<feature type="transmembrane region" description="Helical" evidence="6">
    <location>
        <begin position="161"/>
        <end position="183"/>
    </location>
</feature>
<evidence type="ECO:0000256" key="1">
    <source>
        <dbReference type="ARBA" id="ARBA00004651"/>
    </source>
</evidence>
<dbReference type="AlphaFoldDB" id="A0A0C1L2P1"/>
<keyword evidence="5 6" id="KW-0472">Membrane</keyword>
<reference evidence="7 8" key="1">
    <citation type="submission" date="2014-11" db="EMBL/GenBank/DDBJ databases">
        <title>Genome sequence of Flavihumibacter solisilvae 3-3.</title>
        <authorList>
            <person name="Zhou G."/>
            <person name="Li M."/>
            <person name="Wang G."/>
        </authorList>
    </citation>
    <scope>NUCLEOTIDE SEQUENCE [LARGE SCALE GENOMIC DNA]</scope>
    <source>
        <strain evidence="7 8">3-3</strain>
    </source>
</reference>
<dbReference type="STRING" id="1349421.OI18_14830"/>
<organism evidence="7 8">
    <name type="scientific">Flavihumibacter solisilvae</name>
    <dbReference type="NCBI Taxonomy" id="1349421"/>
    <lineage>
        <taxon>Bacteria</taxon>
        <taxon>Pseudomonadati</taxon>
        <taxon>Bacteroidota</taxon>
        <taxon>Chitinophagia</taxon>
        <taxon>Chitinophagales</taxon>
        <taxon>Chitinophagaceae</taxon>
        <taxon>Flavihumibacter</taxon>
    </lineage>
</organism>
<feature type="transmembrane region" description="Helical" evidence="6">
    <location>
        <begin position="135"/>
        <end position="155"/>
    </location>
</feature>
<feature type="transmembrane region" description="Helical" evidence="6">
    <location>
        <begin position="314"/>
        <end position="334"/>
    </location>
</feature>
<dbReference type="GO" id="GO:0005886">
    <property type="term" value="C:plasma membrane"/>
    <property type="evidence" value="ECO:0007669"/>
    <property type="project" value="UniProtKB-SubCell"/>
</dbReference>